<reference evidence="11 14" key="3">
    <citation type="journal article" date="2017" name="Nat. Microbiol.">
        <title>Natural product diversity associated with the nematode symbionts Photorhabdus and Xenorhabdus.</title>
        <authorList>
            <person name="Tobias N.J."/>
            <person name="Wolff H."/>
            <person name="Djahanschiri B."/>
            <person name="Grundmann F."/>
            <person name="Kronenwerth M."/>
            <person name="Shi Y.M."/>
            <person name="Simonyi S."/>
            <person name="Grun P."/>
            <person name="Shapiro-Ilan D."/>
            <person name="Pidot S.J."/>
            <person name="Stinear T.P."/>
            <person name="Ebersberger I."/>
            <person name="Bode H.B."/>
        </authorList>
    </citation>
    <scope>NUCLEOTIDE SEQUENCE [LARGE SCALE GENOMIC DNA]</scope>
    <source>
        <strain evidence="11 14">DSM 16336</strain>
    </source>
</reference>
<reference evidence="13" key="2">
    <citation type="submission" date="2016-12" db="EMBL/GenBank/DDBJ databases">
        <authorList>
            <person name="Gaudriault S."/>
        </authorList>
    </citation>
    <scope>NUCLEOTIDE SEQUENCE [LARGE SCALE GENOMIC DNA]</scope>
    <source>
        <strain evidence="13">HGB1681 (deposited as PTA-6826 in the American Type Culture Collection)</strain>
    </source>
</reference>
<dbReference type="EMBL" id="FTLG01000209">
    <property type="protein sequence ID" value="SIP74444.1"/>
    <property type="molecule type" value="Genomic_DNA"/>
</dbReference>
<evidence type="ECO:0000313" key="11">
    <source>
        <dbReference type="EMBL" id="PHM37721.1"/>
    </source>
</evidence>
<dbReference type="EMBL" id="NIBU01000006">
    <property type="protein sequence ID" value="PHM37721.1"/>
    <property type="molecule type" value="Genomic_DNA"/>
</dbReference>
<keyword evidence="4 8" id="KW-0732">Signal</keyword>
<keyword evidence="3" id="KW-0812">Transmembrane</keyword>
<keyword evidence="2" id="KW-1134">Transmembrane beta strand</keyword>
<evidence type="ECO:0000256" key="7">
    <source>
        <dbReference type="ARBA" id="ARBA00023609"/>
    </source>
</evidence>
<name>A0A1N6N088_9GAMM</name>
<dbReference type="RefSeq" id="WP_086953792.1">
    <property type="nucleotide sequence ID" value="NZ_CAWNQC010000259.1"/>
</dbReference>
<evidence type="ECO:0000259" key="10">
    <source>
        <dbReference type="Pfam" id="PF24575"/>
    </source>
</evidence>
<feature type="chain" id="PRO_5013065750" evidence="8">
    <location>
        <begin position="26"/>
        <end position="456"/>
    </location>
</feature>
<keyword evidence="14" id="KW-1185">Reference proteome</keyword>
<sequence>MKKIKSILMIGVTALLLPISSTVIAKETENNPNVYSEDEIIRQPKLLERLIFSLIYQQHDDLEKILNLYKKSHSQDPYLILWAEAKVLMKKREYQKAIKKLETILNNYDSQTIKFDLAILYLLNKQYNQSEKVFNNLLVNANDEQEKKNINDYLKYIEDKKEANSYVNFSFQRDTNITKMSNNFTSEIRPNKQYLNVKDIGLSYNAGISKKIFFDSGLFSELDVDVYGIRYLKEKRYDQLTTKIGNKIGFEDYYNYFFLKPFYTKAFYGGGVSNSETGFHSFYDAIGFDLFKLTSFNDKFKHTIFYENKNEYYTYNRNKDLNGDINLINSSLIFLPFNDLYLSLSGNYRVINREYRWDSYHVQGVGFLIRKLFLDDYLVELNYDKMKTNYKTKSLDSFRVKREDITDSVSLSLSNRSINLFGIYPRISFSYNKNKSNHPYYSYTDKDISLEFRSDF</sequence>
<feature type="domain" description="Surface lipoprotein assembly modifier C-terminal" evidence="9">
    <location>
        <begin position="166"/>
        <end position="456"/>
    </location>
</feature>
<dbReference type="SUPFAM" id="SSF48452">
    <property type="entry name" value="TPR-like"/>
    <property type="match status" value="1"/>
</dbReference>
<keyword evidence="6" id="KW-0998">Cell outer membrane</keyword>
<dbReference type="InterPro" id="IPR011990">
    <property type="entry name" value="TPR-like_helical_dom_sf"/>
</dbReference>
<reference evidence="12" key="1">
    <citation type="submission" date="2016-12" db="EMBL/GenBank/DDBJ databases">
        <authorList>
            <person name="Song W.-J."/>
            <person name="Kurnit D.M."/>
        </authorList>
    </citation>
    <scope>NUCLEOTIDE SEQUENCE [LARGE SCALE GENOMIC DNA]</scope>
    <source>
        <strain evidence="12">HGB1681</strain>
    </source>
</reference>
<dbReference type="InterPro" id="IPR007655">
    <property type="entry name" value="Slam_C"/>
</dbReference>
<keyword evidence="5" id="KW-0472">Membrane</keyword>
<evidence type="ECO:0000313" key="13">
    <source>
        <dbReference type="Proteomes" id="UP000196435"/>
    </source>
</evidence>
<feature type="signal peptide" evidence="8">
    <location>
        <begin position="1"/>
        <end position="25"/>
    </location>
</feature>
<gene>
    <name evidence="12" type="primary">nilB</name>
    <name evidence="11" type="ORF">Xinn_00819</name>
    <name evidence="12" type="ORF">XIS1_650003</name>
</gene>
<dbReference type="Pfam" id="PF24575">
    <property type="entry name" value="TPR_Slam"/>
    <property type="match status" value="1"/>
</dbReference>
<feature type="domain" description="Surface lipoprotein assembly modifier N-terminal TPR repeats region" evidence="10">
    <location>
        <begin position="35"/>
        <end position="134"/>
    </location>
</feature>
<dbReference type="GO" id="GO:0009279">
    <property type="term" value="C:cell outer membrane"/>
    <property type="evidence" value="ECO:0007669"/>
    <property type="project" value="UniProtKB-SubCell"/>
</dbReference>
<protein>
    <submittedName>
        <fullName evidence="12">NilB</fullName>
    </submittedName>
</protein>
<evidence type="ECO:0000259" key="9">
    <source>
        <dbReference type="Pfam" id="PF04575"/>
    </source>
</evidence>
<evidence type="ECO:0000313" key="14">
    <source>
        <dbReference type="Proteomes" id="UP000224871"/>
    </source>
</evidence>
<dbReference type="Proteomes" id="UP000224871">
    <property type="component" value="Unassembled WGS sequence"/>
</dbReference>
<evidence type="ECO:0000256" key="3">
    <source>
        <dbReference type="ARBA" id="ARBA00022692"/>
    </source>
</evidence>
<comment type="subcellular location">
    <subcellularLocation>
        <location evidence="1">Cell outer membrane</location>
        <topology evidence="1">Multi-pass membrane protein</topology>
    </subcellularLocation>
</comment>
<evidence type="ECO:0000256" key="8">
    <source>
        <dbReference type="SAM" id="SignalP"/>
    </source>
</evidence>
<evidence type="ECO:0000256" key="5">
    <source>
        <dbReference type="ARBA" id="ARBA00023136"/>
    </source>
</evidence>
<evidence type="ECO:0000256" key="1">
    <source>
        <dbReference type="ARBA" id="ARBA00004571"/>
    </source>
</evidence>
<dbReference type="InterPro" id="IPR057556">
    <property type="entry name" value="TPR_Slam"/>
</dbReference>
<dbReference type="Pfam" id="PF04575">
    <property type="entry name" value="SlipAM"/>
    <property type="match status" value="1"/>
</dbReference>
<dbReference type="OrthoDB" id="8606547at2"/>
<dbReference type="AlphaFoldDB" id="A0A1N6N088"/>
<evidence type="ECO:0000256" key="2">
    <source>
        <dbReference type="ARBA" id="ARBA00022452"/>
    </source>
</evidence>
<evidence type="ECO:0000313" key="12">
    <source>
        <dbReference type="EMBL" id="SIP74444.1"/>
    </source>
</evidence>
<dbReference type="Proteomes" id="UP000196435">
    <property type="component" value="Unassembled WGS sequence"/>
</dbReference>
<evidence type="ECO:0000256" key="6">
    <source>
        <dbReference type="ARBA" id="ARBA00023237"/>
    </source>
</evidence>
<organism evidence="12 13">
    <name type="scientific">Xenorhabdus innexi</name>
    <dbReference type="NCBI Taxonomy" id="290109"/>
    <lineage>
        <taxon>Bacteria</taxon>
        <taxon>Pseudomonadati</taxon>
        <taxon>Pseudomonadota</taxon>
        <taxon>Gammaproteobacteria</taxon>
        <taxon>Enterobacterales</taxon>
        <taxon>Morganellaceae</taxon>
        <taxon>Xenorhabdus</taxon>
    </lineage>
</organism>
<comment type="similarity">
    <text evidence="7">Belongs to the Slam family.</text>
</comment>
<proteinExistence type="inferred from homology"/>
<accession>A0A1N6N088</accession>
<evidence type="ECO:0000256" key="4">
    <source>
        <dbReference type="ARBA" id="ARBA00022729"/>
    </source>
</evidence>
<dbReference type="Gene3D" id="1.25.40.10">
    <property type="entry name" value="Tetratricopeptide repeat domain"/>
    <property type="match status" value="1"/>
</dbReference>